<name>A0AAE1BH69_PETCI</name>
<reference evidence="2" key="1">
    <citation type="submission" date="2023-10" db="EMBL/GenBank/DDBJ databases">
        <title>Genome assemblies of two species of porcelain crab, Petrolisthes cinctipes and Petrolisthes manimaculis (Anomura: Porcellanidae).</title>
        <authorList>
            <person name="Angst P."/>
        </authorList>
    </citation>
    <scope>NUCLEOTIDE SEQUENCE</scope>
    <source>
        <strain evidence="2">PB745_01</strain>
        <tissue evidence="2">Gill</tissue>
    </source>
</reference>
<dbReference type="AlphaFoldDB" id="A0AAE1BH69"/>
<sequence>MADFPGPYENMFAKACTVEKMKDIMKESLTSLAEDWHHVTQGKDTAEMGLAMAFHDLPKPTRDDAIYMINYLAQGQASSHDLEKTLEHSSSINVEQTLNQNSSHEPEHYTGQASSSKTKQIPVEQVSSCGVGKTTLQDSIQ</sequence>
<comment type="caution">
    <text evidence="2">The sequence shown here is derived from an EMBL/GenBank/DDBJ whole genome shotgun (WGS) entry which is preliminary data.</text>
</comment>
<feature type="region of interest" description="Disordered" evidence="1">
    <location>
        <begin position="95"/>
        <end position="141"/>
    </location>
</feature>
<keyword evidence="3" id="KW-1185">Reference proteome</keyword>
<dbReference type="Proteomes" id="UP001286313">
    <property type="component" value="Unassembled WGS sequence"/>
</dbReference>
<evidence type="ECO:0000256" key="1">
    <source>
        <dbReference type="SAM" id="MobiDB-lite"/>
    </source>
</evidence>
<organism evidence="2 3">
    <name type="scientific">Petrolisthes cinctipes</name>
    <name type="common">Flat porcelain crab</name>
    <dbReference type="NCBI Taxonomy" id="88211"/>
    <lineage>
        <taxon>Eukaryota</taxon>
        <taxon>Metazoa</taxon>
        <taxon>Ecdysozoa</taxon>
        <taxon>Arthropoda</taxon>
        <taxon>Crustacea</taxon>
        <taxon>Multicrustacea</taxon>
        <taxon>Malacostraca</taxon>
        <taxon>Eumalacostraca</taxon>
        <taxon>Eucarida</taxon>
        <taxon>Decapoda</taxon>
        <taxon>Pleocyemata</taxon>
        <taxon>Anomura</taxon>
        <taxon>Galatheoidea</taxon>
        <taxon>Porcellanidae</taxon>
        <taxon>Petrolisthes</taxon>
    </lineage>
</organism>
<dbReference type="EMBL" id="JAWQEG010008314">
    <property type="protein sequence ID" value="KAK3850565.1"/>
    <property type="molecule type" value="Genomic_DNA"/>
</dbReference>
<gene>
    <name evidence="2" type="ORF">Pcinc_042737</name>
</gene>
<proteinExistence type="predicted"/>
<evidence type="ECO:0000313" key="3">
    <source>
        <dbReference type="Proteomes" id="UP001286313"/>
    </source>
</evidence>
<accession>A0AAE1BH69</accession>
<evidence type="ECO:0000313" key="2">
    <source>
        <dbReference type="EMBL" id="KAK3850565.1"/>
    </source>
</evidence>
<protein>
    <submittedName>
        <fullName evidence="2">Uncharacterized protein</fullName>
    </submittedName>
</protein>